<name>A0ACD4R616_9BACI</name>
<proteinExistence type="predicted"/>
<organism evidence="1 2">
    <name type="scientific">Metabacillus hrfriensis</name>
    <dbReference type="NCBI Taxonomy" id="3048891"/>
    <lineage>
        <taxon>Bacteria</taxon>
        <taxon>Bacillati</taxon>
        <taxon>Bacillota</taxon>
        <taxon>Bacilli</taxon>
        <taxon>Bacillales</taxon>
        <taxon>Bacillaceae</taxon>
        <taxon>Metabacillus</taxon>
    </lineage>
</organism>
<evidence type="ECO:0000313" key="1">
    <source>
        <dbReference type="EMBL" id="WHZ55912.1"/>
    </source>
</evidence>
<protein>
    <submittedName>
        <fullName evidence="1">DinB family protein</fullName>
    </submittedName>
</protein>
<dbReference type="Proteomes" id="UP001226091">
    <property type="component" value="Chromosome"/>
</dbReference>
<accession>A0ACD4R616</accession>
<sequence>MTNAIQLYDFHKWSNIRVFSRLKELPKELYTNEIESVFPSLSHVMVHMYLTDALWLKVIKRDSFERIMAYLGEAQKETENRSMEELERMFAKLANEYELFLKDNRDAERAFTIEHPMYGKLETNVFELIQHVANHGTYHRGNITAMLRQQGVPGVSLDYVIYLYEKRKDGSIE</sequence>
<evidence type="ECO:0000313" key="2">
    <source>
        <dbReference type="Proteomes" id="UP001226091"/>
    </source>
</evidence>
<keyword evidence="2" id="KW-1185">Reference proteome</keyword>
<reference evidence="2" key="1">
    <citation type="journal article" date="2025" name="Aquaculture">
        <title>Assessment of the bioflocculant production and safety properties of Metabacillus hrfriensis sp. nov. based on phenotypic and whole-genome sequencing analysis.</title>
        <authorList>
            <person name="Zhang R."/>
            <person name="Zhao Z."/>
            <person name="Luo L."/>
            <person name="Wang S."/>
            <person name="Guo K."/>
            <person name="Xu W."/>
        </authorList>
    </citation>
    <scope>NUCLEOTIDE SEQUENCE [LARGE SCALE GENOMIC DNA]</scope>
    <source>
        <strain evidence="2">CT-WN-B3</strain>
    </source>
</reference>
<gene>
    <name evidence="1" type="ORF">QLQ22_14435</name>
</gene>
<dbReference type="EMBL" id="CP126116">
    <property type="protein sequence ID" value="WHZ55912.1"/>
    <property type="molecule type" value="Genomic_DNA"/>
</dbReference>